<protein>
    <submittedName>
        <fullName evidence="2">Uncharacterized protein</fullName>
    </submittedName>
</protein>
<sequence length="164" mass="18105">MGAAKLVVITAFALLTGILCFCNGVCVISCCDSVLLFPILIIIQHVLRGRKINGTAHFNSLYPNDAKSIKKSDKCISTDDFEDFLFNVKAVELKDLAASMDEHFSPNTNTSMPNMQCNNPFPIGLEEPNMAYFDVNSTDNECSTVDLHFNVNNPLLVDILRAKI</sequence>
<organism evidence="2 3">
    <name type="scientific">Caerostris darwini</name>
    <dbReference type="NCBI Taxonomy" id="1538125"/>
    <lineage>
        <taxon>Eukaryota</taxon>
        <taxon>Metazoa</taxon>
        <taxon>Ecdysozoa</taxon>
        <taxon>Arthropoda</taxon>
        <taxon>Chelicerata</taxon>
        <taxon>Arachnida</taxon>
        <taxon>Araneae</taxon>
        <taxon>Araneomorphae</taxon>
        <taxon>Entelegynae</taxon>
        <taxon>Araneoidea</taxon>
        <taxon>Araneidae</taxon>
        <taxon>Caerostris</taxon>
    </lineage>
</organism>
<name>A0AAV4PID9_9ARAC</name>
<accession>A0AAV4PID9</accession>
<proteinExistence type="predicted"/>
<feature type="chain" id="PRO_5043472778" evidence="1">
    <location>
        <begin position="21"/>
        <end position="164"/>
    </location>
</feature>
<dbReference type="EMBL" id="BPLQ01003002">
    <property type="protein sequence ID" value="GIX97102.1"/>
    <property type="molecule type" value="Genomic_DNA"/>
</dbReference>
<feature type="signal peptide" evidence="1">
    <location>
        <begin position="1"/>
        <end position="20"/>
    </location>
</feature>
<evidence type="ECO:0000313" key="2">
    <source>
        <dbReference type="EMBL" id="GIX97102.1"/>
    </source>
</evidence>
<gene>
    <name evidence="2" type="ORF">CDAR_95481</name>
</gene>
<evidence type="ECO:0000313" key="3">
    <source>
        <dbReference type="Proteomes" id="UP001054837"/>
    </source>
</evidence>
<comment type="caution">
    <text evidence="2">The sequence shown here is derived from an EMBL/GenBank/DDBJ whole genome shotgun (WGS) entry which is preliminary data.</text>
</comment>
<keyword evidence="1" id="KW-0732">Signal</keyword>
<dbReference type="Proteomes" id="UP001054837">
    <property type="component" value="Unassembled WGS sequence"/>
</dbReference>
<dbReference type="AlphaFoldDB" id="A0AAV4PID9"/>
<evidence type="ECO:0000256" key="1">
    <source>
        <dbReference type="SAM" id="SignalP"/>
    </source>
</evidence>
<keyword evidence="3" id="KW-1185">Reference proteome</keyword>
<reference evidence="2 3" key="1">
    <citation type="submission" date="2021-06" db="EMBL/GenBank/DDBJ databases">
        <title>Caerostris darwini draft genome.</title>
        <authorList>
            <person name="Kono N."/>
            <person name="Arakawa K."/>
        </authorList>
    </citation>
    <scope>NUCLEOTIDE SEQUENCE [LARGE SCALE GENOMIC DNA]</scope>
</reference>